<keyword evidence="3" id="KW-0547">Nucleotide-binding</keyword>
<evidence type="ECO:0000259" key="5">
    <source>
        <dbReference type="Pfam" id="PF03109"/>
    </source>
</evidence>
<evidence type="ECO:0000256" key="1">
    <source>
        <dbReference type="ARBA" id="ARBA00009670"/>
    </source>
</evidence>
<dbReference type="GO" id="GO:0005524">
    <property type="term" value="F:ATP binding"/>
    <property type="evidence" value="ECO:0007669"/>
    <property type="project" value="UniProtKB-KW"/>
</dbReference>
<dbReference type="EMBL" id="FXXQ01000015">
    <property type="protein sequence ID" value="SMX25312.1"/>
    <property type="molecule type" value="Genomic_DNA"/>
</dbReference>
<dbReference type="PANTHER" id="PTHR43851:SF3">
    <property type="entry name" value="COENZYME Q8"/>
    <property type="match status" value="1"/>
</dbReference>
<comment type="similarity">
    <text evidence="1">Belongs to the protein kinase superfamily. ADCK protein kinase family.</text>
</comment>
<sequence>MDRKPSDARALAVPTGRFTRFGRLGSMTAGIAGNMAINGLAKLGQGQRPEMRDLLLTPSNITRVADQLAKMRGAAMKIGQLMSMDTGDVLPPELAQIMARLRDNAHFMPPAQLKQVLNAQWPEHWLRSFESFDVRPIAAASIGQVHRARLKTGEELAIKVQYPGVAESIDSDVANVGLLMRMSGLLPGGFELAPYLDEARKQLHEETDYQREGAHLSRFGALLADAPRFVVPRLEERWTTSDILAMSFVAGAPVEAARNAPDAVRNQVARDLIDLTLRELFTFGVMQTDPNFANYLYDAAVDRIALLDFGATREIAPDVVDQYARLIAAGVEDDRVAIEAIIHEIGFVTEDSKPAHREAIVDMIRTVFGALGRSGQFDFSDTELSRVMQAKGTALAEDEFVPPPLPIDVLLLQRKFGGVFLLASRLGAQVDVMAVLRPYLEDRRKERRSA</sequence>
<name>A0A238J512_9RHOB</name>
<dbReference type="Proteomes" id="UP000201838">
    <property type="component" value="Unassembled WGS sequence"/>
</dbReference>
<organism evidence="6 7">
    <name type="scientific">Boseongicola aestuarii</name>
    <dbReference type="NCBI Taxonomy" id="1470561"/>
    <lineage>
        <taxon>Bacteria</taxon>
        <taxon>Pseudomonadati</taxon>
        <taxon>Pseudomonadota</taxon>
        <taxon>Alphaproteobacteria</taxon>
        <taxon>Rhodobacterales</taxon>
        <taxon>Paracoccaceae</taxon>
        <taxon>Boseongicola</taxon>
    </lineage>
</organism>
<gene>
    <name evidence="6" type="primary">ubiB_2</name>
    <name evidence="6" type="ORF">BOA8489_03451</name>
</gene>
<dbReference type="CDD" id="cd13970">
    <property type="entry name" value="ABC1_ADCK3"/>
    <property type="match status" value="1"/>
</dbReference>
<proteinExistence type="inferred from homology"/>
<keyword evidence="2 6" id="KW-0808">Transferase</keyword>
<dbReference type="InterPro" id="IPR034646">
    <property type="entry name" value="ADCK3_dom"/>
</dbReference>
<reference evidence="6 7" key="1">
    <citation type="submission" date="2017-05" db="EMBL/GenBank/DDBJ databases">
        <authorList>
            <person name="Song R."/>
            <person name="Chenine A.L."/>
            <person name="Ruprecht R.M."/>
        </authorList>
    </citation>
    <scope>NUCLEOTIDE SEQUENCE [LARGE SCALE GENOMIC DNA]</scope>
    <source>
        <strain evidence="6 7">CECT 8489</strain>
    </source>
</reference>
<dbReference type="InterPro" id="IPR011009">
    <property type="entry name" value="Kinase-like_dom_sf"/>
</dbReference>
<keyword evidence="7" id="KW-1185">Reference proteome</keyword>
<dbReference type="Pfam" id="PF03109">
    <property type="entry name" value="ABC1"/>
    <property type="match status" value="1"/>
</dbReference>
<dbReference type="RefSeq" id="WP_093975512.1">
    <property type="nucleotide sequence ID" value="NZ_FXXQ01000015.1"/>
</dbReference>
<dbReference type="PANTHER" id="PTHR43851">
    <property type="match status" value="1"/>
</dbReference>
<accession>A0A238J512</accession>
<evidence type="ECO:0000313" key="7">
    <source>
        <dbReference type="Proteomes" id="UP000201838"/>
    </source>
</evidence>
<dbReference type="InterPro" id="IPR051409">
    <property type="entry name" value="Atypical_kinase_ADCK"/>
</dbReference>
<dbReference type="GO" id="GO:0016740">
    <property type="term" value="F:transferase activity"/>
    <property type="evidence" value="ECO:0007669"/>
    <property type="project" value="UniProtKB-KW"/>
</dbReference>
<evidence type="ECO:0000256" key="4">
    <source>
        <dbReference type="ARBA" id="ARBA00022840"/>
    </source>
</evidence>
<keyword evidence="4" id="KW-0067">ATP-binding</keyword>
<dbReference type="SUPFAM" id="SSF56112">
    <property type="entry name" value="Protein kinase-like (PK-like)"/>
    <property type="match status" value="1"/>
</dbReference>
<dbReference type="OrthoDB" id="9795390at2"/>
<protein>
    <recommendedName>
        <fullName evidence="5">ABC1 atypical kinase-like domain-containing protein</fullName>
    </recommendedName>
</protein>
<feature type="domain" description="ABC1 atypical kinase-like" evidence="5">
    <location>
        <begin position="100"/>
        <end position="339"/>
    </location>
</feature>
<dbReference type="GO" id="GO:0006744">
    <property type="term" value="P:ubiquinone biosynthetic process"/>
    <property type="evidence" value="ECO:0007669"/>
    <property type="project" value="TreeGrafter"/>
</dbReference>
<evidence type="ECO:0000256" key="2">
    <source>
        <dbReference type="ARBA" id="ARBA00022679"/>
    </source>
</evidence>
<evidence type="ECO:0000313" key="6">
    <source>
        <dbReference type="EMBL" id="SMX25312.1"/>
    </source>
</evidence>
<dbReference type="InterPro" id="IPR004147">
    <property type="entry name" value="ABC1_dom"/>
</dbReference>
<evidence type="ECO:0000256" key="3">
    <source>
        <dbReference type="ARBA" id="ARBA00022741"/>
    </source>
</evidence>
<dbReference type="AlphaFoldDB" id="A0A238J512"/>